<evidence type="ECO:0000313" key="4">
    <source>
        <dbReference type="EMBL" id="SDM19673.1"/>
    </source>
</evidence>
<evidence type="ECO:0000256" key="1">
    <source>
        <dbReference type="ARBA" id="ARBA00006100"/>
    </source>
</evidence>
<dbReference type="SMART" id="SM00729">
    <property type="entry name" value="Elp3"/>
    <property type="match status" value="1"/>
</dbReference>
<keyword evidence="2" id="KW-0479">Metal-binding</keyword>
<keyword evidence="2" id="KW-0963">Cytoplasm</keyword>
<dbReference type="NCBIfam" id="TIGR00539">
    <property type="entry name" value="hemN_rel"/>
    <property type="match status" value="1"/>
</dbReference>
<dbReference type="RefSeq" id="WP_091768996.1">
    <property type="nucleotide sequence ID" value="NZ_FNHG01000006.1"/>
</dbReference>
<gene>
    <name evidence="4" type="ORF">SAMN04488568_106117</name>
</gene>
<dbReference type="GO" id="GO:0006779">
    <property type="term" value="P:porphyrin-containing compound biosynthetic process"/>
    <property type="evidence" value="ECO:0007669"/>
    <property type="project" value="InterPro"/>
</dbReference>
<keyword evidence="2" id="KW-0411">Iron-sulfur</keyword>
<keyword evidence="2" id="KW-0408">Iron</keyword>
<dbReference type="SUPFAM" id="SSF102114">
    <property type="entry name" value="Radical SAM enzymes"/>
    <property type="match status" value="1"/>
</dbReference>
<protein>
    <recommendedName>
        <fullName evidence="2">Heme chaperone HemW</fullName>
    </recommendedName>
</protein>
<comment type="function">
    <text evidence="2">Probably acts as a heme chaperone, transferring heme to an unknown acceptor. Binds one molecule of heme per monomer, possibly covalently. Binds 1 [4Fe-4S] cluster. The cluster is coordinated with 3 cysteines and an exchangeable S-adenosyl-L-methionine.</text>
</comment>
<reference evidence="4 5" key="1">
    <citation type="submission" date="2016-10" db="EMBL/GenBank/DDBJ databases">
        <authorList>
            <person name="de Groot N.N."/>
        </authorList>
    </citation>
    <scope>NUCLEOTIDE SEQUENCE [LARGE SCALE GENOMIC DNA]</scope>
    <source>
        <strain evidence="4 5">DSM 16077</strain>
    </source>
</reference>
<evidence type="ECO:0000313" key="5">
    <source>
        <dbReference type="Proteomes" id="UP000199759"/>
    </source>
</evidence>
<dbReference type="Pfam" id="PF04055">
    <property type="entry name" value="Radical_SAM"/>
    <property type="match status" value="1"/>
</dbReference>
<dbReference type="PANTHER" id="PTHR13932:SF5">
    <property type="entry name" value="RADICAL S-ADENOSYL METHIONINE DOMAIN-CONTAINING PROTEIN 1, MITOCHONDRIAL"/>
    <property type="match status" value="1"/>
</dbReference>
<name>A0A1G9R8W8_9PROT</name>
<dbReference type="GO" id="GO:0046872">
    <property type="term" value="F:metal ion binding"/>
    <property type="evidence" value="ECO:0007669"/>
    <property type="project" value="UniProtKB-UniRule"/>
</dbReference>
<comment type="similarity">
    <text evidence="1">Belongs to the anaerobic coproporphyrinogen-III oxidase family. HemW subfamily.</text>
</comment>
<dbReference type="InterPro" id="IPR007197">
    <property type="entry name" value="rSAM"/>
</dbReference>
<evidence type="ECO:0000256" key="2">
    <source>
        <dbReference type="RuleBase" id="RU364116"/>
    </source>
</evidence>
<dbReference type="GO" id="GO:0051539">
    <property type="term" value="F:4 iron, 4 sulfur cluster binding"/>
    <property type="evidence" value="ECO:0007669"/>
    <property type="project" value="UniProtKB-UniRule"/>
</dbReference>
<dbReference type="SFLD" id="SFLDF00288">
    <property type="entry name" value="HemN-like__clustered_with_nucl"/>
    <property type="match status" value="1"/>
</dbReference>
<dbReference type="InterPro" id="IPR058240">
    <property type="entry name" value="rSAM_sf"/>
</dbReference>
<dbReference type="SFLD" id="SFLDS00029">
    <property type="entry name" value="Radical_SAM"/>
    <property type="match status" value="1"/>
</dbReference>
<dbReference type="SFLD" id="SFLDG01065">
    <property type="entry name" value="anaerobic_coproporphyrinogen-I"/>
    <property type="match status" value="1"/>
</dbReference>
<dbReference type="GO" id="GO:0004109">
    <property type="term" value="F:coproporphyrinogen oxidase activity"/>
    <property type="evidence" value="ECO:0007669"/>
    <property type="project" value="InterPro"/>
</dbReference>
<dbReference type="Pfam" id="PF06969">
    <property type="entry name" value="HemN_C"/>
    <property type="match status" value="1"/>
</dbReference>
<dbReference type="OrthoDB" id="9808022at2"/>
<accession>A0A1G9R8W8</accession>
<dbReference type="GO" id="GO:0005737">
    <property type="term" value="C:cytoplasm"/>
    <property type="evidence" value="ECO:0007669"/>
    <property type="project" value="UniProtKB-SubCell"/>
</dbReference>
<sequence>MNPLADALGLYVHWPYCARICPYCDFNVYRPKGQEDALLEAILADMSHWRARSGARPLASLHFGGGTPSLMTGAQIERLIAHAETLWGLAPGAEIGLEANPKDVDHFGDFIAAGVNRLSIGVQSLDDVALKQLGRDHDGPLARRAIERAMAVCDRVSIDMIYARAGQSAKSWEAELREILAFGAGHISPYQLTIEARTAFGRRAARGEQLDSPEELAADLYELTHEICEAHGLAAYEISNHARTPADQSHHNRLYWEGGDWIGVGPGAHGRIGSSGETGRQACEARAQPKAYLDAIAATGCGVGEAETLSAADERAERILMGMRLADGLDLDVLQRKTGLGIDAAAFERLSAQGLVEQSGGRIRLLPAGLIFADRISGELVPDLS</sequence>
<dbReference type="PROSITE" id="PS51918">
    <property type="entry name" value="RADICAL_SAM"/>
    <property type="match status" value="1"/>
</dbReference>
<keyword evidence="2" id="KW-0143">Chaperone</keyword>
<keyword evidence="2" id="KW-0004">4Fe-4S</keyword>
<dbReference type="CDD" id="cd01335">
    <property type="entry name" value="Radical_SAM"/>
    <property type="match status" value="1"/>
</dbReference>
<dbReference type="AlphaFoldDB" id="A0A1G9R8W8"/>
<dbReference type="InterPro" id="IPR006638">
    <property type="entry name" value="Elp3/MiaA/NifB-like_rSAM"/>
</dbReference>
<proteinExistence type="inferred from homology"/>
<evidence type="ECO:0000259" key="3">
    <source>
        <dbReference type="PROSITE" id="PS51918"/>
    </source>
</evidence>
<dbReference type="InterPro" id="IPR004559">
    <property type="entry name" value="HemW-like"/>
</dbReference>
<comment type="subcellular location">
    <subcellularLocation>
        <location evidence="2">Cytoplasm</location>
    </subcellularLocation>
</comment>
<dbReference type="EMBL" id="FNHG01000006">
    <property type="protein sequence ID" value="SDM19673.1"/>
    <property type="molecule type" value="Genomic_DNA"/>
</dbReference>
<dbReference type="PANTHER" id="PTHR13932">
    <property type="entry name" value="COPROPORPHYRINIGEN III OXIDASE"/>
    <property type="match status" value="1"/>
</dbReference>
<keyword evidence="2" id="KW-0349">Heme</keyword>
<feature type="domain" description="Radical SAM core" evidence="3">
    <location>
        <begin position="1"/>
        <end position="234"/>
    </location>
</feature>
<dbReference type="InterPro" id="IPR010723">
    <property type="entry name" value="HemN_C"/>
</dbReference>
<dbReference type="InterPro" id="IPR034505">
    <property type="entry name" value="Coproporphyrinogen-III_oxidase"/>
</dbReference>
<dbReference type="SFLD" id="SFLDF00562">
    <property type="entry name" value="HemN-like__clustered_with_heat"/>
    <property type="match status" value="1"/>
</dbReference>
<organism evidence="4 5">
    <name type="scientific">Maricaulis salignorans</name>
    <dbReference type="NCBI Taxonomy" id="144026"/>
    <lineage>
        <taxon>Bacteria</taxon>
        <taxon>Pseudomonadati</taxon>
        <taxon>Pseudomonadota</taxon>
        <taxon>Alphaproteobacteria</taxon>
        <taxon>Maricaulales</taxon>
        <taxon>Maricaulaceae</taxon>
        <taxon>Maricaulis</taxon>
    </lineage>
</organism>
<keyword evidence="2" id="KW-0949">S-adenosyl-L-methionine</keyword>
<dbReference type="STRING" id="144026.SAMN04488568_106117"/>
<dbReference type="Proteomes" id="UP000199759">
    <property type="component" value="Unassembled WGS sequence"/>
</dbReference>
<keyword evidence="5" id="KW-1185">Reference proteome</keyword>